<feature type="domain" description="HTH marR-type" evidence="1">
    <location>
        <begin position="1"/>
        <end position="145"/>
    </location>
</feature>
<evidence type="ECO:0000259" key="1">
    <source>
        <dbReference type="PROSITE" id="PS50995"/>
    </source>
</evidence>
<comment type="caution">
    <text evidence="2">The sequence shown here is derived from an EMBL/GenBank/DDBJ whole genome shotgun (WGS) entry which is preliminary data.</text>
</comment>
<dbReference type="GO" id="GO:0003700">
    <property type="term" value="F:DNA-binding transcription factor activity"/>
    <property type="evidence" value="ECO:0007669"/>
    <property type="project" value="InterPro"/>
</dbReference>
<dbReference type="PRINTS" id="PR00598">
    <property type="entry name" value="HTHMARR"/>
</dbReference>
<reference evidence="2 3" key="2">
    <citation type="submission" date="2019-08" db="EMBL/GenBank/DDBJ databases">
        <title>Amycolatopsis acidicola sp. nov., isolated from peat swamp forest soil.</title>
        <authorList>
            <person name="Srisuk N."/>
        </authorList>
    </citation>
    <scope>NUCLEOTIDE SEQUENCE [LARGE SCALE GENOMIC DNA]</scope>
    <source>
        <strain evidence="2 3">TBRC 6029</strain>
    </source>
</reference>
<dbReference type="Pfam" id="PF12802">
    <property type="entry name" value="MarR_2"/>
    <property type="match status" value="1"/>
</dbReference>
<keyword evidence="3" id="KW-1185">Reference proteome</keyword>
<organism evidence="2 3">
    <name type="scientific">Amycolatopsis rhizosphaerae</name>
    <dbReference type="NCBI Taxonomy" id="2053003"/>
    <lineage>
        <taxon>Bacteria</taxon>
        <taxon>Bacillati</taxon>
        <taxon>Actinomycetota</taxon>
        <taxon>Actinomycetes</taxon>
        <taxon>Pseudonocardiales</taxon>
        <taxon>Pseudonocardiaceae</taxon>
        <taxon>Amycolatopsis</taxon>
    </lineage>
</organism>
<dbReference type="EMBL" id="VJWX01000273">
    <property type="protein sequence ID" value="TVT39790.1"/>
    <property type="molecule type" value="Genomic_DNA"/>
</dbReference>
<dbReference type="Proteomes" id="UP000320011">
    <property type="component" value="Unassembled WGS sequence"/>
</dbReference>
<dbReference type="SMART" id="SM00347">
    <property type="entry name" value="HTH_MARR"/>
    <property type="match status" value="1"/>
</dbReference>
<sequence length="157" mass="16621">MLGVKDVKGLPLTGTIAFRLGVLGATANAAVAERFEKHALTLKHVGLLAVLDEGGGASQQEIAQRMRVAPSLVVTLADQLAELGAIVRERDPRDRRRQVLSLTGDGRALLKSCVAAAHAVDAELTAALTREQREGLRTALRILAGDNGFPVPEESRA</sequence>
<dbReference type="OrthoDB" id="4462574at2"/>
<name>A0A558BTE1_9PSEU</name>
<proteinExistence type="predicted"/>
<dbReference type="AlphaFoldDB" id="A0A558BTE1"/>
<dbReference type="InterPro" id="IPR036390">
    <property type="entry name" value="WH_DNA-bd_sf"/>
</dbReference>
<dbReference type="GO" id="GO:0006950">
    <property type="term" value="P:response to stress"/>
    <property type="evidence" value="ECO:0007669"/>
    <property type="project" value="TreeGrafter"/>
</dbReference>
<dbReference type="InterPro" id="IPR039422">
    <property type="entry name" value="MarR/SlyA-like"/>
</dbReference>
<dbReference type="PANTHER" id="PTHR33164:SF43">
    <property type="entry name" value="HTH-TYPE TRANSCRIPTIONAL REPRESSOR YETL"/>
    <property type="match status" value="1"/>
</dbReference>
<evidence type="ECO:0000313" key="3">
    <source>
        <dbReference type="Proteomes" id="UP000320011"/>
    </source>
</evidence>
<protein>
    <submittedName>
        <fullName evidence="2">MarR family transcriptional regulator</fullName>
    </submittedName>
</protein>
<accession>A0A558BTE1</accession>
<dbReference type="SUPFAM" id="SSF46785">
    <property type="entry name" value="Winged helix' DNA-binding domain"/>
    <property type="match status" value="1"/>
</dbReference>
<dbReference type="InterPro" id="IPR000835">
    <property type="entry name" value="HTH_MarR-typ"/>
</dbReference>
<dbReference type="InterPro" id="IPR036388">
    <property type="entry name" value="WH-like_DNA-bd_sf"/>
</dbReference>
<gene>
    <name evidence="2" type="ORF">FNH05_23745</name>
</gene>
<dbReference type="PROSITE" id="PS50995">
    <property type="entry name" value="HTH_MARR_2"/>
    <property type="match status" value="1"/>
</dbReference>
<dbReference type="Gene3D" id="1.10.10.10">
    <property type="entry name" value="Winged helix-like DNA-binding domain superfamily/Winged helix DNA-binding domain"/>
    <property type="match status" value="1"/>
</dbReference>
<evidence type="ECO:0000313" key="2">
    <source>
        <dbReference type="EMBL" id="TVT39790.1"/>
    </source>
</evidence>
<reference evidence="2 3" key="1">
    <citation type="submission" date="2019-07" db="EMBL/GenBank/DDBJ databases">
        <authorList>
            <person name="Duangmal K."/>
            <person name="Teo W.F.A."/>
        </authorList>
    </citation>
    <scope>NUCLEOTIDE SEQUENCE [LARGE SCALE GENOMIC DNA]</scope>
    <source>
        <strain evidence="2 3">TBRC 6029</strain>
    </source>
</reference>
<dbReference type="PANTHER" id="PTHR33164">
    <property type="entry name" value="TRANSCRIPTIONAL REGULATOR, MARR FAMILY"/>
    <property type="match status" value="1"/>
</dbReference>